<dbReference type="AlphaFoldDB" id="A0A6L2J3Q4"/>
<reference evidence="1" key="1">
    <citation type="journal article" date="2019" name="Sci. Rep.">
        <title>Draft genome of Tanacetum cinerariifolium, the natural source of mosquito coil.</title>
        <authorList>
            <person name="Yamashiro T."/>
            <person name="Shiraishi A."/>
            <person name="Satake H."/>
            <person name="Nakayama K."/>
        </authorList>
    </citation>
    <scope>NUCLEOTIDE SEQUENCE</scope>
</reference>
<sequence>MAKEFQPQLRSLILLQIFMVRSVLDLMRRGEHVCFKDHKLLDQSVFSQIADIHDRHRDMPLDIDNMSYDVVGIESIEPVEMCDLNMSVMEVEGLMSQVSTSIPDDVVRSKASDLSTIDGDTSEFSSSLNIQVGASKLVVHIILLVRIRTMFVVYVMKDANVANVVNEQKHVLNNDHVACEKKVEEVNSFKGYWNTRWDLL</sequence>
<protein>
    <submittedName>
        <fullName evidence="1">Uncharacterized protein</fullName>
    </submittedName>
</protein>
<comment type="caution">
    <text evidence="1">The sequence shown here is derived from an EMBL/GenBank/DDBJ whole genome shotgun (WGS) entry which is preliminary data.</text>
</comment>
<organism evidence="1">
    <name type="scientific">Tanacetum cinerariifolium</name>
    <name type="common">Dalmatian daisy</name>
    <name type="synonym">Chrysanthemum cinerariifolium</name>
    <dbReference type="NCBI Taxonomy" id="118510"/>
    <lineage>
        <taxon>Eukaryota</taxon>
        <taxon>Viridiplantae</taxon>
        <taxon>Streptophyta</taxon>
        <taxon>Embryophyta</taxon>
        <taxon>Tracheophyta</taxon>
        <taxon>Spermatophyta</taxon>
        <taxon>Magnoliopsida</taxon>
        <taxon>eudicotyledons</taxon>
        <taxon>Gunneridae</taxon>
        <taxon>Pentapetalae</taxon>
        <taxon>asterids</taxon>
        <taxon>campanulids</taxon>
        <taxon>Asterales</taxon>
        <taxon>Asteraceae</taxon>
        <taxon>Asteroideae</taxon>
        <taxon>Anthemideae</taxon>
        <taxon>Anthemidinae</taxon>
        <taxon>Tanacetum</taxon>
    </lineage>
</organism>
<gene>
    <name evidence="1" type="ORF">Tci_003434</name>
</gene>
<evidence type="ECO:0000313" key="1">
    <source>
        <dbReference type="EMBL" id="GEU31456.1"/>
    </source>
</evidence>
<accession>A0A6L2J3Q4</accession>
<name>A0A6L2J3Q4_TANCI</name>
<proteinExistence type="predicted"/>
<dbReference type="EMBL" id="BKCJ010000253">
    <property type="protein sequence ID" value="GEU31456.1"/>
    <property type="molecule type" value="Genomic_DNA"/>
</dbReference>